<dbReference type="EMBL" id="KN817667">
    <property type="protein sequence ID" value="KJA14731.1"/>
    <property type="molecule type" value="Genomic_DNA"/>
</dbReference>
<proteinExistence type="predicted"/>
<feature type="transmembrane region" description="Helical" evidence="2">
    <location>
        <begin position="134"/>
        <end position="155"/>
    </location>
</feature>
<keyword evidence="2" id="KW-1133">Transmembrane helix</keyword>
<sequence length="163" mass="17568">MGVNLCLLPSCPNLALISLQAAVHMGTLKIKHVPRLRAPCRRHAPTHRDAKSSTTQMSAAHGKHVPADGVDETQDLMQGGGQAGERAADSEEDSDVRFGVFPGTGAAKGQGGHWVLREIGERSLDWCRTIRVSLSYLSLILSIFLPAAALFYLSIPMTLQDLL</sequence>
<reference evidence="4" key="1">
    <citation type="submission" date="2014-04" db="EMBL/GenBank/DDBJ databases">
        <title>Evolutionary Origins and Diversification of the Mycorrhizal Mutualists.</title>
        <authorList>
            <consortium name="DOE Joint Genome Institute"/>
            <consortium name="Mycorrhizal Genomics Consortium"/>
            <person name="Kohler A."/>
            <person name="Kuo A."/>
            <person name="Nagy L.G."/>
            <person name="Floudas D."/>
            <person name="Copeland A."/>
            <person name="Barry K.W."/>
            <person name="Cichocki N."/>
            <person name="Veneault-Fourrey C."/>
            <person name="LaButti K."/>
            <person name="Lindquist E.A."/>
            <person name="Lipzen A."/>
            <person name="Lundell T."/>
            <person name="Morin E."/>
            <person name="Murat C."/>
            <person name="Riley R."/>
            <person name="Ohm R."/>
            <person name="Sun H."/>
            <person name="Tunlid A."/>
            <person name="Henrissat B."/>
            <person name="Grigoriev I.V."/>
            <person name="Hibbett D.S."/>
            <person name="Martin F."/>
        </authorList>
    </citation>
    <scope>NUCLEOTIDE SEQUENCE [LARGE SCALE GENOMIC DNA]</scope>
    <source>
        <strain evidence="4">FD-334 SS-4</strain>
    </source>
</reference>
<name>A0A0D2NDQ7_HYPSF</name>
<evidence type="ECO:0000313" key="3">
    <source>
        <dbReference type="EMBL" id="KJA14731.1"/>
    </source>
</evidence>
<evidence type="ECO:0000256" key="1">
    <source>
        <dbReference type="SAM" id="MobiDB-lite"/>
    </source>
</evidence>
<evidence type="ECO:0000256" key="2">
    <source>
        <dbReference type="SAM" id="Phobius"/>
    </source>
</evidence>
<feature type="region of interest" description="Disordered" evidence="1">
    <location>
        <begin position="41"/>
        <end position="94"/>
    </location>
</feature>
<gene>
    <name evidence="3" type="ORF">HYPSUDRAFT_208460</name>
</gene>
<evidence type="ECO:0000313" key="4">
    <source>
        <dbReference type="Proteomes" id="UP000054270"/>
    </source>
</evidence>
<accession>A0A0D2NDQ7</accession>
<protein>
    <submittedName>
        <fullName evidence="3">Uncharacterized protein</fullName>
    </submittedName>
</protein>
<keyword evidence="2" id="KW-0472">Membrane</keyword>
<organism evidence="3 4">
    <name type="scientific">Hypholoma sublateritium (strain FD-334 SS-4)</name>
    <dbReference type="NCBI Taxonomy" id="945553"/>
    <lineage>
        <taxon>Eukaryota</taxon>
        <taxon>Fungi</taxon>
        <taxon>Dikarya</taxon>
        <taxon>Basidiomycota</taxon>
        <taxon>Agaricomycotina</taxon>
        <taxon>Agaricomycetes</taxon>
        <taxon>Agaricomycetidae</taxon>
        <taxon>Agaricales</taxon>
        <taxon>Agaricineae</taxon>
        <taxon>Strophariaceae</taxon>
        <taxon>Hypholoma</taxon>
    </lineage>
</organism>
<keyword evidence="4" id="KW-1185">Reference proteome</keyword>
<dbReference type="AlphaFoldDB" id="A0A0D2NDQ7"/>
<keyword evidence="2" id="KW-0812">Transmembrane</keyword>
<dbReference type="Proteomes" id="UP000054270">
    <property type="component" value="Unassembled WGS sequence"/>
</dbReference>